<evidence type="ECO:0000313" key="3">
    <source>
        <dbReference type="EMBL" id="KAK2573004.1"/>
    </source>
</evidence>
<dbReference type="AlphaFoldDB" id="A0AAD9VFX7"/>
<evidence type="ECO:0000256" key="2">
    <source>
        <dbReference type="SAM" id="Phobius"/>
    </source>
</evidence>
<feature type="compositionally biased region" description="Basic and acidic residues" evidence="1">
    <location>
        <begin position="185"/>
        <end position="205"/>
    </location>
</feature>
<comment type="caution">
    <text evidence="3">The sequence shown here is derived from an EMBL/GenBank/DDBJ whole genome shotgun (WGS) entry which is preliminary data.</text>
</comment>
<organism evidence="3 4">
    <name type="scientific">Acropora cervicornis</name>
    <name type="common">Staghorn coral</name>
    <dbReference type="NCBI Taxonomy" id="6130"/>
    <lineage>
        <taxon>Eukaryota</taxon>
        <taxon>Metazoa</taxon>
        <taxon>Cnidaria</taxon>
        <taxon>Anthozoa</taxon>
        <taxon>Hexacorallia</taxon>
        <taxon>Scleractinia</taxon>
        <taxon>Astrocoeniina</taxon>
        <taxon>Acroporidae</taxon>
        <taxon>Acropora</taxon>
    </lineage>
</organism>
<accession>A0AAD9VFX7</accession>
<reference evidence="3" key="2">
    <citation type="journal article" date="2023" name="Science">
        <title>Genomic signatures of disease resistance in endangered staghorn corals.</title>
        <authorList>
            <person name="Vollmer S.V."/>
            <person name="Selwyn J.D."/>
            <person name="Despard B.A."/>
            <person name="Roesel C.L."/>
        </authorList>
    </citation>
    <scope>NUCLEOTIDE SEQUENCE</scope>
    <source>
        <strain evidence="3">K2</strain>
    </source>
</reference>
<dbReference type="EMBL" id="JARQWQ010000003">
    <property type="protein sequence ID" value="KAK2573004.1"/>
    <property type="molecule type" value="Genomic_DNA"/>
</dbReference>
<feature type="region of interest" description="Disordered" evidence="1">
    <location>
        <begin position="149"/>
        <end position="231"/>
    </location>
</feature>
<evidence type="ECO:0000256" key="1">
    <source>
        <dbReference type="SAM" id="MobiDB-lite"/>
    </source>
</evidence>
<feature type="compositionally biased region" description="Polar residues" evidence="1">
    <location>
        <begin position="211"/>
        <end position="222"/>
    </location>
</feature>
<dbReference type="Proteomes" id="UP001249851">
    <property type="component" value="Unassembled WGS sequence"/>
</dbReference>
<name>A0AAD9VFX7_ACRCE</name>
<evidence type="ECO:0000313" key="4">
    <source>
        <dbReference type="Proteomes" id="UP001249851"/>
    </source>
</evidence>
<sequence>MRIAESSFTVQFVSDSGHETSNSYTGFSLYYEAYIKDNSISSQTIAGIVAAIFCAVLFTGVAMTRCFMTGACGNRNMQHADERTCERQFVGIDECNTFEADFPPSYSTVMSHPERYPTPQSSPPFFQRNGIAAGVSQMQTQDPPQRLFTLQSSDSENSDNDGDEISPPPPYPGNLEGGNQVGDGNAHDSMTEEQSNEDHLHRGAENEMTLEETQGFSETPSTEVVVEHTYS</sequence>
<keyword evidence="2" id="KW-0472">Membrane</keyword>
<gene>
    <name evidence="3" type="ORF">P5673_002026</name>
</gene>
<feature type="region of interest" description="Disordered" evidence="1">
    <location>
        <begin position="109"/>
        <end position="128"/>
    </location>
</feature>
<protein>
    <submittedName>
        <fullName evidence="3">Uncharacterized protein</fullName>
    </submittedName>
</protein>
<keyword evidence="2" id="KW-1133">Transmembrane helix</keyword>
<keyword evidence="4" id="KW-1185">Reference proteome</keyword>
<reference evidence="3" key="1">
    <citation type="journal article" date="2023" name="G3 (Bethesda)">
        <title>Whole genome assembly and annotation of the endangered Caribbean coral Acropora cervicornis.</title>
        <authorList>
            <person name="Selwyn J.D."/>
            <person name="Vollmer S.V."/>
        </authorList>
    </citation>
    <scope>NUCLEOTIDE SEQUENCE</scope>
    <source>
        <strain evidence="3">K2</strain>
    </source>
</reference>
<feature type="transmembrane region" description="Helical" evidence="2">
    <location>
        <begin position="45"/>
        <end position="68"/>
    </location>
</feature>
<keyword evidence="2" id="KW-0812">Transmembrane</keyword>
<proteinExistence type="predicted"/>